<dbReference type="RefSeq" id="WP_169657363.1">
    <property type="nucleotide sequence ID" value="NZ_JABANE010000034.1"/>
</dbReference>
<dbReference type="Pfam" id="PF18962">
    <property type="entry name" value="Por_Secre_tail"/>
    <property type="match status" value="1"/>
</dbReference>
<feature type="domain" description="Secretion system C-terminal sorting" evidence="2">
    <location>
        <begin position="76"/>
        <end position="150"/>
    </location>
</feature>
<keyword evidence="1" id="KW-0732">Signal</keyword>
<proteinExistence type="predicted"/>
<comment type="caution">
    <text evidence="3">The sequence shown here is derived from an EMBL/GenBank/DDBJ whole genome shotgun (WGS) entry which is preliminary data.</text>
</comment>
<sequence>MKLIIYFSILMMSTMGTVFAQDVASITVKCPPCRPIQGCDQCFETQAEADLACTSSSGRSVSKNLAEELNELDISVYPNPNRFGKFNVESISNLSGNVKLYSPLGTLISSFEINEKRTFVIGEKEVLPSGIYIMTFTNKEGKTITKRLIVSY</sequence>
<feature type="chain" id="PRO_5030547327" evidence="1">
    <location>
        <begin position="21"/>
        <end position="152"/>
    </location>
</feature>
<dbReference type="NCBIfam" id="TIGR04183">
    <property type="entry name" value="Por_Secre_tail"/>
    <property type="match status" value="1"/>
</dbReference>
<gene>
    <name evidence="3" type="ORF">HHU12_13975</name>
</gene>
<evidence type="ECO:0000256" key="1">
    <source>
        <dbReference type="SAM" id="SignalP"/>
    </source>
</evidence>
<dbReference type="AlphaFoldDB" id="A0A7X9RUQ3"/>
<evidence type="ECO:0000313" key="4">
    <source>
        <dbReference type="Proteomes" id="UP000576082"/>
    </source>
</evidence>
<organism evidence="3 4">
    <name type="scientific">Flammeovirga aprica JL-4</name>
    <dbReference type="NCBI Taxonomy" id="694437"/>
    <lineage>
        <taxon>Bacteria</taxon>
        <taxon>Pseudomonadati</taxon>
        <taxon>Bacteroidota</taxon>
        <taxon>Cytophagia</taxon>
        <taxon>Cytophagales</taxon>
        <taxon>Flammeovirgaceae</taxon>
        <taxon>Flammeovirga</taxon>
    </lineage>
</organism>
<dbReference type="EMBL" id="JABANE010000034">
    <property type="protein sequence ID" value="NME69078.1"/>
    <property type="molecule type" value="Genomic_DNA"/>
</dbReference>
<keyword evidence="4" id="KW-1185">Reference proteome</keyword>
<dbReference type="InterPro" id="IPR026444">
    <property type="entry name" value="Secre_tail"/>
</dbReference>
<evidence type="ECO:0000259" key="2">
    <source>
        <dbReference type="Pfam" id="PF18962"/>
    </source>
</evidence>
<name>A0A7X9RUQ3_9BACT</name>
<reference evidence="3 4" key="1">
    <citation type="submission" date="2020-04" db="EMBL/GenBank/DDBJ databases">
        <title>Flammeovirga sp. SR4, a novel species isolated from seawater.</title>
        <authorList>
            <person name="Wang X."/>
        </authorList>
    </citation>
    <scope>NUCLEOTIDE SEQUENCE [LARGE SCALE GENOMIC DNA]</scope>
    <source>
        <strain evidence="3 4">ATCC 23126</strain>
    </source>
</reference>
<protein>
    <submittedName>
        <fullName evidence="3">T9SS type A sorting domain-containing protein</fullName>
    </submittedName>
</protein>
<dbReference type="Proteomes" id="UP000576082">
    <property type="component" value="Unassembled WGS sequence"/>
</dbReference>
<feature type="signal peptide" evidence="1">
    <location>
        <begin position="1"/>
        <end position="20"/>
    </location>
</feature>
<evidence type="ECO:0000313" key="3">
    <source>
        <dbReference type="EMBL" id="NME69078.1"/>
    </source>
</evidence>
<accession>A0A7X9RUQ3</accession>